<dbReference type="EMBL" id="CAJJDN010000211">
    <property type="protein sequence ID" value="CAD8129232.1"/>
    <property type="molecule type" value="Genomic_DNA"/>
</dbReference>
<evidence type="ECO:0000313" key="2">
    <source>
        <dbReference type="Proteomes" id="UP000692954"/>
    </source>
</evidence>
<organism evidence="1 2">
    <name type="scientific">Paramecium sonneborni</name>
    <dbReference type="NCBI Taxonomy" id="65129"/>
    <lineage>
        <taxon>Eukaryota</taxon>
        <taxon>Sar</taxon>
        <taxon>Alveolata</taxon>
        <taxon>Ciliophora</taxon>
        <taxon>Intramacronucleata</taxon>
        <taxon>Oligohymenophorea</taxon>
        <taxon>Peniculida</taxon>
        <taxon>Parameciidae</taxon>
        <taxon>Paramecium</taxon>
    </lineage>
</organism>
<proteinExistence type="predicted"/>
<gene>
    <name evidence="1" type="ORF">PSON_ATCC_30995.1.T2110014</name>
</gene>
<protein>
    <submittedName>
        <fullName evidence="1">Uncharacterized protein</fullName>
    </submittedName>
</protein>
<name>A0A8S1RPG7_9CILI</name>
<reference evidence="1" key="1">
    <citation type="submission" date="2021-01" db="EMBL/GenBank/DDBJ databases">
        <authorList>
            <consortium name="Genoscope - CEA"/>
            <person name="William W."/>
        </authorList>
    </citation>
    <scope>NUCLEOTIDE SEQUENCE</scope>
</reference>
<dbReference type="AlphaFoldDB" id="A0A8S1RPG7"/>
<keyword evidence="2" id="KW-1185">Reference proteome</keyword>
<comment type="caution">
    <text evidence="1">The sequence shown here is derived from an EMBL/GenBank/DDBJ whole genome shotgun (WGS) entry which is preliminary data.</text>
</comment>
<accession>A0A8S1RPG7</accession>
<evidence type="ECO:0000313" key="1">
    <source>
        <dbReference type="EMBL" id="CAD8129232.1"/>
    </source>
</evidence>
<sequence length="164" mass="20059">MRIEKRRSMERNNFKLLEHNICFIARMKMEYNKEHGSILMRIKRLRRRIQFVRIEIEKLMDLRKDFWHLSQVTYQGNIVYGNYQYEKILTYGLSCQMIHHKHFKLGNLKWQKSNSMEYYQYLWRKQWDVNGGGTFDYGDSEIMIGLWIEPSNGFFDQSQNNLKG</sequence>
<dbReference type="Proteomes" id="UP000692954">
    <property type="component" value="Unassembled WGS sequence"/>
</dbReference>